<dbReference type="RefSeq" id="WP_311368365.1">
    <property type="nucleotide sequence ID" value="NZ_JAVRHX010000002.1"/>
</dbReference>
<dbReference type="PROSITE" id="PS52016">
    <property type="entry name" value="TONB_DEPENDENT_REC_3"/>
    <property type="match status" value="1"/>
</dbReference>
<evidence type="ECO:0000259" key="16">
    <source>
        <dbReference type="Pfam" id="PF00593"/>
    </source>
</evidence>
<evidence type="ECO:0000256" key="8">
    <source>
        <dbReference type="ARBA" id="ARBA00023065"/>
    </source>
</evidence>
<dbReference type="SUPFAM" id="SSF56935">
    <property type="entry name" value="Porins"/>
    <property type="match status" value="1"/>
</dbReference>
<evidence type="ECO:0000256" key="5">
    <source>
        <dbReference type="ARBA" id="ARBA00022692"/>
    </source>
</evidence>
<keyword evidence="6 15" id="KW-0732">Signal</keyword>
<feature type="domain" description="TonB-dependent receptor-like beta-barrel" evidence="16">
    <location>
        <begin position="302"/>
        <end position="777"/>
    </location>
</feature>
<evidence type="ECO:0000256" key="9">
    <source>
        <dbReference type="ARBA" id="ARBA00023077"/>
    </source>
</evidence>
<keyword evidence="3 12" id="KW-1134">Transmembrane beta strand</keyword>
<keyword evidence="5 12" id="KW-0812">Transmembrane</keyword>
<keyword evidence="9 14" id="KW-0798">TonB box</keyword>
<feature type="signal peptide" evidence="15">
    <location>
        <begin position="1"/>
        <end position="31"/>
    </location>
</feature>
<keyword evidence="18" id="KW-0675">Receptor</keyword>
<evidence type="ECO:0000256" key="15">
    <source>
        <dbReference type="SAM" id="SignalP"/>
    </source>
</evidence>
<evidence type="ECO:0000256" key="6">
    <source>
        <dbReference type="ARBA" id="ARBA00022729"/>
    </source>
</evidence>
<keyword evidence="19" id="KW-1185">Reference proteome</keyword>
<dbReference type="Pfam" id="PF00593">
    <property type="entry name" value="TonB_dep_Rec_b-barrel"/>
    <property type="match status" value="1"/>
</dbReference>
<dbReference type="EMBL" id="JAVRHX010000002">
    <property type="protein sequence ID" value="MDT0594842.1"/>
    <property type="molecule type" value="Genomic_DNA"/>
</dbReference>
<name>A0ABU2ZQF5_9ALTE</name>
<evidence type="ECO:0000259" key="17">
    <source>
        <dbReference type="Pfam" id="PF07715"/>
    </source>
</evidence>
<reference evidence="18 19" key="1">
    <citation type="submission" date="2023-09" db="EMBL/GenBank/DDBJ databases">
        <authorList>
            <person name="Rey-Velasco X."/>
        </authorList>
    </citation>
    <scope>NUCLEOTIDE SEQUENCE [LARGE SCALE GENOMIC DNA]</scope>
    <source>
        <strain evidence="18 19">P117</strain>
    </source>
</reference>
<feature type="short sequence motif" description="TonB C-terminal box" evidence="13">
    <location>
        <begin position="797"/>
        <end position="814"/>
    </location>
</feature>
<keyword evidence="2 12" id="KW-0813">Transport</keyword>
<dbReference type="InterPro" id="IPR012910">
    <property type="entry name" value="Plug_dom"/>
</dbReference>
<keyword evidence="10 12" id="KW-0472">Membrane</keyword>
<evidence type="ECO:0000256" key="3">
    <source>
        <dbReference type="ARBA" id="ARBA00022452"/>
    </source>
</evidence>
<keyword evidence="4" id="KW-0410">Iron transport</keyword>
<keyword evidence="8" id="KW-0406">Ion transport</keyword>
<gene>
    <name evidence="18" type="ORF">RM552_08330</name>
</gene>
<evidence type="ECO:0000256" key="4">
    <source>
        <dbReference type="ARBA" id="ARBA00022496"/>
    </source>
</evidence>
<evidence type="ECO:0000256" key="13">
    <source>
        <dbReference type="PROSITE-ProRule" id="PRU10144"/>
    </source>
</evidence>
<dbReference type="PANTHER" id="PTHR32552">
    <property type="entry name" value="FERRICHROME IRON RECEPTOR-RELATED"/>
    <property type="match status" value="1"/>
</dbReference>
<evidence type="ECO:0000256" key="14">
    <source>
        <dbReference type="RuleBase" id="RU003357"/>
    </source>
</evidence>
<dbReference type="Pfam" id="PF07715">
    <property type="entry name" value="Plug"/>
    <property type="match status" value="1"/>
</dbReference>
<evidence type="ECO:0000313" key="18">
    <source>
        <dbReference type="EMBL" id="MDT0594842.1"/>
    </source>
</evidence>
<feature type="chain" id="PRO_5047061271" evidence="15">
    <location>
        <begin position="32"/>
        <end position="814"/>
    </location>
</feature>
<evidence type="ECO:0000256" key="12">
    <source>
        <dbReference type="PROSITE-ProRule" id="PRU01360"/>
    </source>
</evidence>
<dbReference type="PANTHER" id="PTHR32552:SF81">
    <property type="entry name" value="TONB-DEPENDENT OUTER MEMBRANE RECEPTOR"/>
    <property type="match status" value="1"/>
</dbReference>
<dbReference type="InterPro" id="IPR039426">
    <property type="entry name" value="TonB-dep_rcpt-like"/>
</dbReference>
<dbReference type="Proteomes" id="UP001253545">
    <property type="component" value="Unassembled WGS sequence"/>
</dbReference>
<comment type="subcellular location">
    <subcellularLocation>
        <location evidence="1 12">Cell outer membrane</location>
        <topology evidence="1 12">Multi-pass membrane protein</topology>
    </subcellularLocation>
</comment>
<protein>
    <submittedName>
        <fullName evidence="18">TonB-dependent receptor</fullName>
    </submittedName>
</protein>
<evidence type="ECO:0000256" key="1">
    <source>
        <dbReference type="ARBA" id="ARBA00004571"/>
    </source>
</evidence>
<comment type="caution">
    <text evidence="18">The sequence shown here is derived from an EMBL/GenBank/DDBJ whole genome shotgun (WGS) entry which is preliminary data.</text>
</comment>
<evidence type="ECO:0000313" key="19">
    <source>
        <dbReference type="Proteomes" id="UP001253545"/>
    </source>
</evidence>
<evidence type="ECO:0000256" key="11">
    <source>
        <dbReference type="ARBA" id="ARBA00023237"/>
    </source>
</evidence>
<dbReference type="InterPro" id="IPR000531">
    <property type="entry name" value="Beta-barrel_TonB"/>
</dbReference>
<evidence type="ECO:0000256" key="7">
    <source>
        <dbReference type="ARBA" id="ARBA00023004"/>
    </source>
</evidence>
<dbReference type="Gene3D" id="2.40.170.20">
    <property type="entry name" value="TonB-dependent receptor, beta-barrel domain"/>
    <property type="match status" value="1"/>
</dbReference>
<evidence type="ECO:0000256" key="10">
    <source>
        <dbReference type="ARBA" id="ARBA00023136"/>
    </source>
</evidence>
<dbReference type="PROSITE" id="PS01156">
    <property type="entry name" value="TONB_DEPENDENT_REC_2"/>
    <property type="match status" value="1"/>
</dbReference>
<organism evidence="18 19">
    <name type="scientific">Glaciecola petra</name>
    <dbReference type="NCBI Taxonomy" id="3075602"/>
    <lineage>
        <taxon>Bacteria</taxon>
        <taxon>Pseudomonadati</taxon>
        <taxon>Pseudomonadota</taxon>
        <taxon>Gammaproteobacteria</taxon>
        <taxon>Alteromonadales</taxon>
        <taxon>Alteromonadaceae</taxon>
        <taxon>Glaciecola</taxon>
    </lineage>
</organism>
<proteinExistence type="inferred from homology"/>
<keyword evidence="11 12" id="KW-0998">Cell outer membrane</keyword>
<comment type="similarity">
    <text evidence="12 14">Belongs to the TonB-dependent receptor family.</text>
</comment>
<keyword evidence="7" id="KW-0408">Iron</keyword>
<accession>A0ABU2ZQF5</accession>
<sequence>MISNKSTLFKRKPIAALVALSIGLSSPSLFAQENETEEAEETGFEVIMVTASKRTTGLQETPIAVSVTGAEDIEQTKVLDIQDLQTLVPTLRVTPLQRSTNTNFAIRGFGNGTNNTGIEPSVGVFIDGVYRSRAAAQIGDLPRLDQIEVLSGPQSTLFGKNASAGVISVRTQAPSYDFESRIEAGFGNYNQRLLKAYVTNGITDNVAYSLSGNINKRDGYTESVVGLEDINNRDRMSLRGQLLIEPSADSSIRFIADYSDIDENCCTVADVINGPTTAAVRALGGQVLDESDPFSYESAVNFTPNNKVEDSGVSMQIDVDYDTFALTSITAFRKNESSYIQDVDFTSLDILSETNSTKIDTFTQELRLTSTTDGDFSWMVGAFIFQEEVDTGDTLFYGTGTRPYFNALGLGDLLAGVEPLYGLAPGTFFGADQSINSQFIQDNDAYSFFVSLDYNLSENLTATLGASYTNDTKDVSIESINTEVLSSIDLVNQPTGLGVPLSLIPSLAPFIPTLQGIQFLPPQLEFPNSVEDGNTDDSKSTWSIRLAYELNRNVNFFATAATGFKASSWNLSRDTRPFPSDQTALESAGLTLANQSFGTRFAGPEESTVYELGMKTRFENGAFNIVLFDQTIEGFQSSTFVGTGFVLANAGQQSTTGIEFDTLYRPTESIDLTFAGTLLDPVYDSFVGASGINGVIDLSGEKPAGIHERSFTAGITYNFDLSNGYYGYVRTDYLYESEVRLVSNVPESLTRATSMWNASAGLNLDNGVSLQVWVRNLNNDEFFQSSFPPPIQDGSFSAYPNQPRTFGLSVAYDF</sequence>
<feature type="domain" description="TonB-dependent receptor plug" evidence="17">
    <location>
        <begin position="58"/>
        <end position="166"/>
    </location>
</feature>
<dbReference type="InterPro" id="IPR036942">
    <property type="entry name" value="Beta-barrel_TonB_sf"/>
</dbReference>
<evidence type="ECO:0000256" key="2">
    <source>
        <dbReference type="ARBA" id="ARBA00022448"/>
    </source>
</evidence>
<dbReference type="InterPro" id="IPR010917">
    <property type="entry name" value="TonB_rcpt_CS"/>
</dbReference>